<sequence length="40" mass="4331">MVVLFAIVASASRCPSAHLIPLALAVPQVSLQIFVMRSFF</sequence>
<name>A0AAU8MIN2_9CAUD</name>
<reference evidence="1" key="1">
    <citation type="submission" date="2024-06" db="EMBL/GenBank/DDBJ databases">
        <title>Intestivirid acquisition increases across infancy in a wild primate population.</title>
        <authorList>
            <person name="Schneider-Creas I.A."/>
            <person name="Moya I.L."/>
            <person name="Chiou K.L."/>
            <person name="Baniel A."/>
            <person name="Azanaw Haile A."/>
            <person name="Kebede F."/>
            <person name="Abebe B."/>
            <person name="Snyder-Mackler N."/>
            <person name="Varsani A."/>
        </authorList>
    </citation>
    <scope>NUCLEOTIDE SEQUENCE</scope>
    <source>
        <strain evidence="1">Int_RNL_2018_0288_CRY</strain>
    </source>
</reference>
<protein>
    <submittedName>
        <fullName evidence="1">Uncharacterized protein</fullName>
    </submittedName>
</protein>
<dbReference type="EMBL" id="PP965500">
    <property type="protein sequence ID" value="XCO00596.1"/>
    <property type="molecule type" value="Genomic_DNA"/>
</dbReference>
<accession>A0AAU8MIN2</accession>
<proteinExistence type="predicted"/>
<organism evidence="1">
    <name type="scientific">Geladintestivirus 2</name>
    <dbReference type="NCBI Taxonomy" id="3233134"/>
    <lineage>
        <taxon>Viruses</taxon>
        <taxon>Duplodnaviria</taxon>
        <taxon>Heunggongvirae</taxon>
        <taxon>Uroviricota</taxon>
        <taxon>Caudoviricetes</taxon>
        <taxon>Crassvirales</taxon>
    </lineage>
</organism>
<evidence type="ECO:0000313" key="1">
    <source>
        <dbReference type="EMBL" id="XCO00596.1"/>
    </source>
</evidence>